<proteinExistence type="predicted"/>
<dbReference type="KEGG" id="dvl:Dvul_0036"/>
<dbReference type="HOGENOM" id="CLU_1822236_0_0_7"/>
<dbReference type="RefSeq" id="WP_010940614.1">
    <property type="nucleotide sequence ID" value="NC_008751.1"/>
</dbReference>
<accession>A0A0H3A3F1</accession>
<organism evidence="1 2">
    <name type="scientific">Nitratidesulfovibrio vulgaris (strain DP4)</name>
    <name type="common">Desulfovibrio vulgaris</name>
    <dbReference type="NCBI Taxonomy" id="391774"/>
    <lineage>
        <taxon>Bacteria</taxon>
        <taxon>Pseudomonadati</taxon>
        <taxon>Thermodesulfobacteriota</taxon>
        <taxon>Desulfovibrionia</taxon>
        <taxon>Desulfovibrionales</taxon>
        <taxon>Desulfovibrionaceae</taxon>
        <taxon>Nitratidesulfovibrio</taxon>
    </lineage>
</organism>
<protein>
    <submittedName>
        <fullName evidence="1">Uncharacterized protein</fullName>
    </submittedName>
</protein>
<gene>
    <name evidence="1" type="ordered locus">Dvul_0036</name>
</gene>
<evidence type="ECO:0000313" key="2">
    <source>
        <dbReference type="Proteomes" id="UP000009173"/>
    </source>
</evidence>
<reference evidence="2" key="1">
    <citation type="journal article" date="2009" name="Environ. Microbiol.">
        <title>Contribution of mobile genetic elements to Desulfovibrio vulgaris genome plasticity.</title>
        <authorList>
            <person name="Walker C.B."/>
            <person name="Stolyar S."/>
            <person name="Chivian D."/>
            <person name="Pinel N."/>
            <person name="Gabster J.A."/>
            <person name="Dehal P.S."/>
            <person name="He Z."/>
            <person name="Yang Z.K."/>
            <person name="Yen H.C."/>
            <person name="Zhou J."/>
            <person name="Wall J.D."/>
            <person name="Hazen T.C."/>
            <person name="Arkin A.P."/>
            <person name="Stahl D.A."/>
        </authorList>
    </citation>
    <scope>NUCLEOTIDE SEQUENCE [LARGE SCALE GENOMIC DNA]</scope>
    <source>
        <strain evidence="2">DP4</strain>
    </source>
</reference>
<evidence type="ECO:0000313" key="1">
    <source>
        <dbReference type="EMBL" id="ABM27060.1"/>
    </source>
</evidence>
<sequence>MNERDAHVVRLFDRHGDLYGVMLSPDLWRAVERKVMPVLEQALEVMYPTERPEPVEDLKMFKDYWDFRYPYVPDVHCDHCGAATEDWENDPVHPFRLRNATLSGMLVFTCRQCGAAIRKKHFKDHICFEFTPPGCGCGS</sequence>
<dbReference type="Proteomes" id="UP000009173">
    <property type="component" value="Chromosome"/>
</dbReference>
<dbReference type="AlphaFoldDB" id="A0A0H3A3F1"/>
<dbReference type="EMBL" id="CP000527">
    <property type="protein sequence ID" value="ABM27060.1"/>
    <property type="molecule type" value="Genomic_DNA"/>
</dbReference>
<name>A0A0H3A3F1_NITV4</name>